<reference evidence="2" key="2">
    <citation type="submission" date="2020-09" db="EMBL/GenBank/DDBJ databases">
        <authorList>
            <person name="Sun Q."/>
            <person name="Ohkuma M."/>
        </authorList>
    </citation>
    <scope>NUCLEOTIDE SEQUENCE</scope>
    <source>
        <strain evidence="2">JCM 4633</strain>
    </source>
</reference>
<comment type="caution">
    <text evidence="2">The sequence shown here is derived from an EMBL/GenBank/DDBJ whole genome shotgun (WGS) entry which is preliminary data.</text>
</comment>
<organism evidence="2 3">
    <name type="scientific">Streptomyces cinnamoneus</name>
    <name type="common">Streptoverticillium cinnamoneum</name>
    <dbReference type="NCBI Taxonomy" id="53446"/>
    <lineage>
        <taxon>Bacteria</taxon>
        <taxon>Bacillati</taxon>
        <taxon>Actinomycetota</taxon>
        <taxon>Actinomycetes</taxon>
        <taxon>Kitasatosporales</taxon>
        <taxon>Streptomycetaceae</taxon>
        <taxon>Streptomyces</taxon>
        <taxon>Streptomyces cinnamoneus group</taxon>
    </lineage>
</organism>
<protein>
    <recommendedName>
        <fullName evidence="4">SH3 domain-containing protein</fullName>
    </recommendedName>
</protein>
<evidence type="ECO:0000313" key="3">
    <source>
        <dbReference type="Proteomes" id="UP000646244"/>
    </source>
</evidence>
<evidence type="ECO:0000313" key="2">
    <source>
        <dbReference type="EMBL" id="GHC61960.1"/>
    </source>
</evidence>
<dbReference type="EMBL" id="BMVB01000016">
    <property type="protein sequence ID" value="GHC61960.1"/>
    <property type="molecule type" value="Genomic_DNA"/>
</dbReference>
<gene>
    <name evidence="2" type="ORF">GCM10010507_43860</name>
</gene>
<accession>A0A918TT77</accession>
<reference evidence="2" key="1">
    <citation type="journal article" date="2014" name="Int. J. Syst. Evol. Microbiol.">
        <title>Complete genome sequence of Corynebacterium casei LMG S-19264T (=DSM 44701T), isolated from a smear-ripened cheese.</title>
        <authorList>
            <consortium name="US DOE Joint Genome Institute (JGI-PGF)"/>
            <person name="Walter F."/>
            <person name="Albersmeier A."/>
            <person name="Kalinowski J."/>
            <person name="Ruckert C."/>
        </authorList>
    </citation>
    <scope>NUCLEOTIDE SEQUENCE</scope>
    <source>
        <strain evidence="2">JCM 4633</strain>
    </source>
</reference>
<name>A0A918TT77_STRCJ</name>
<proteinExistence type="predicted"/>
<dbReference type="Proteomes" id="UP000646244">
    <property type="component" value="Unassembled WGS sequence"/>
</dbReference>
<evidence type="ECO:0000256" key="1">
    <source>
        <dbReference type="SAM" id="MobiDB-lite"/>
    </source>
</evidence>
<dbReference type="AlphaFoldDB" id="A0A918TT77"/>
<sequence length="186" mass="20532">MDRPDTTRHQWQVPAGSDRGSKGEPFAATHVVPATGLDSWRTPDAMKAPDGRLDPGTRVQVVERSPSGWARVVCASGGWPVWVDGRRLQEPTESEQAIGMELLSQLKTSLGTYQQLLDDLQAQRIDFDSFRRQAFHAGLVMRDSGALLLDLPSGTWYWYDGIRLHTMGSFLDEEPPPDRAAGSAEG</sequence>
<feature type="region of interest" description="Disordered" evidence="1">
    <location>
        <begin position="1"/>
        <end position="26"/>
    </location>
</feature>
<evidence type="ECO:0008006" key="4">
    <source>
        <dbReference type="Google" id="ProtNLM"/>
    </source>
</evidence>